<dbReference type="PANTHER" id="PTHR12526">
    <property type="entry name" value="GLYCOSYLTRANSFERASE"/>
    <property type="match status" value="1"/>
</dbReference>
<dbReference type="InterPro" id="IPR002645">
    <property type="entry name" value="STAS_dom"/>
</dbReference>
<feature type="compositionally biased region" description="Low complexity" evidence="1">
    <location>
        <begin position="449"/>
        <end position="472"/>
    </location>
</feature>
<dbReference type="RefSeq" id="WP_192761781.1">
    <property type="nucleotide sequence ID" value="NZ_JADBDZ010000001.1"/>
</dbReference>
<dbReference type="EMBL" id="JADBDZ010000001">
    <property type="protein sequence ID" value="MBE1535618.1"/>
    <property type="molecule type" value="Genomic_DNA"/>
</dbReference>
<evidence type="ECO:0000313" key="3">
    <source>
        <dbReference type="EMBL" id="MBE1535618.1"/>
    </source>
</evidence>
<feature type="compositionally biased region" description="Basic residues" evidence="1">
    <location>
        <begin position="425"/>
        <end position="442"/>
    </location>
</feature>
<dbReference type="SUPFAM" id="SSF53756">
    <property type="entry name" value="UDP-Glycosyltransferase/glycogen phosphorylase"/>
    <property type="match status" value="1"/>
</dbReference>
<dbReference type="Proteomes" id="UP000627838">
    <property type="component" value="Unassembled WGS sequence"/>
</dbReference>
<keyword evidence="4" id="KW-1185">Reference proteome</keyword>
<gene>
    <name evidence="3" type="ORF">H4W34_005451</name>
</gene>
<reference evidence="3 4" key="1">
    <citation type="submission" date="2020-10" db="EMBL/GenBank/DDBJ databases">
        <title>Sequencing the genomes of 1000 actinobacteria strains.</title>
        <authorList>
            <person name="Klenk H.-P."/>
        </authorList>
    </citation>
    <scope>NUCLEOTIDE SEQUENCE [LARGE SCALE GENOMIC DNA]</scope>
    <source>
        <strain evidence="3 4">DSM 46744</strain>
    </source>
</reference>
<feature type="compositionally biased region" description="Low complexity" evidence="1">
    <location>
        <begin position="409"/>
        <end position="418"/>
    </location>
</feature>
<proteinExistence type="predicted"/>
<feature type="domain" description="STAS" evidence="2">
    <location>
        <begin position="234"/>
        <end position="298"/>
    </location>
</feature>
<dbReference type="PROSITE" id="PS50801">
    <property type="entry name" value="STAS"/>
    <property type="match status" value="1"/>
</dbReference>
<accession>A0ABR9JYT0</accession>
<evidence type="ECO:0000259" key="2">
    <source>
        <dbReference type="PROSITE" id="PS50801"/>
    </source>
</evidence>
<sequence>MLTGRDTGDGTADGGDARAGRDVFIVCNNADDVGGLQRWAHHMARLFAARGDRVVLAGITRGPDPAAHDPGGAYRVEALHDRWRPPALAHRPRSPRARLDLAARGRDVWRSAAQRRGAARLSELFAAARPGAVVIVAQVWAMEWVRLADTRGLRVVGMTHESYEATRRSSRHARVREHYAHADRLLALTAEDADAWARAGMTNADHVPNPLHVEPVVYPTLDLPAVACVGRLSDEKGVDLLLEAWRRARERRPGWRLHVYGTGPDEEALRRRAAEAGLADSVEFRGVVADVEDALVEVSIFALPSRAEGFPMSVLEAMAYGLPTVAFDCAPGVRALLGDAGAGDAGVLVPPGDTAAFAEALGRLMDDPELCRELGANARASVLRFRPEAVLARWDRLFDLLHREPPAVPAGEPAPGGRAAERAGRTKPVRARAERRRARRGRLAREGARPAVPAAGRAPAQPAVRPAAPRPGAGRDAEPALEGDSF</sequence>
<organism evidence="3 4">
    <name type="scientific">Actinomadura algeriensis</name>
    <dbReference type="NCBI Taxonomy" id="1679523"/>
    <lineage>
        <taxon>Bacteria</taxon>
        <taxon>Bacillati</taxon>
        <taxon>Actinomycetota</taxon>
        <taxon>Actinomycetes</taxon>
        <taxon>Streptosporangiales</taxon>
        <taxon>Thermomonosporaceae</taxon>
        <taxon>Actinomadura</taxon>
    </lineage>
</organism>
<comment type="caution">
    <text evidence="3">The sequence shown here is derived from an EMBL/GenBank/DDBJ whole genome shotgun (WGS) entry which is preliminary data.</text>
</comment>
<feature type="region of interest" description="Disordered" evidence="1">
    <location>
        <begin position="405"/>
        <end position="486"/>
    </location>
</feature>
<dbReference type="Gene3D" id="3.40.50.2000">
    <property type="entry name" value="Glycogen Phosphorylase B"/>
    <property type="match status" value="2"/>
</dbReference>
<dbReference type="Pfam" id="PF13692">
    <property type="entry name" value="Glyco_trans_1_4"/>
    <property type="match status" value="1"/>
</dbReference>
<evidence type="ECO:0000256" key="1">
    <source>
        <dbReference type="SAM" id="MobiDB-lite"/>
    </source>
</evidence>
<name>A0ABR9JYT0_9ACTN</name>
<evidence type="ECO:0000313" key="4">
    <source>
        <dbReference type="Proteomes" id="UP000627838"/>
    </source>
</evidence>
<protein>
    <submittedName>
        <fullName evidence="3">Glycosyltransferase involved in cell wall biosynthesis</fullName>
    </submittedName>
</protein>